<reference evidence="2" key="1">
    <citation type="submission" date="2015-04" db="UniProtKB">
        <authorList>
            <consortium name="EnsemblPlants"/>
        </authorList>
    </citation>
    <scope>IDENTIFICATION</scope>
</reference>
<keyword evidence="3" id="KW-1185">Reference proteome</keyword>
<reference evidence="2" key="2">
    <citation type="submission" date="2018-05" db="EMBL/GenBank/DDBJ databases">
        <title>OpunRS2 (Oryza punctata Reference Sequence Version 2).</title>
        <authorList>
            <person name="Zhang J."/>
            <person name="Kudrna D."/>
            <person name="Lee S."/>
            <person name="Talag J."/>
            <person name="Welchert J."/>
            <person name="Wing R.A."/>
        </authorList>
    </citation>
    <scope>NUCLEOTIDE SEQUENCE [LARGE SCALE GENOMIC DNA]</scope>
</reference>
<accession>A0A0E0KXC5</accession>
<dbReference type="HOGENOM" id="CLU_1356593_0_0_1"/>
<protein>
    <submittedName>
        <fullName evidence="2">Uncharacterized protein</fullName>
    </submittedName>
</protein>
<dbReference type="Proteomes" id="UP000026962">
    <property type="component" value="Chromosome 4"/>
</dbReference>
<keyword evidence="1" id="KW-1133">Transmembrane helix</keyword>
<evidence type="ECO:0000313" key="2">
    <source>
        <dbReference type="EnsemblPlants" id="OPUNC04G28510.1"/>
    </source>
</evidence>
<evidence type="ECO:0000313" key="3">
    <source>
        <dbReference type="Proteomes" id="UP000026962"/>
    </source>
</evidence>
<name>A0A0E0KXC5_ORYPU</name>
<keyword evidence="1" id="KW-0812">Transmembrane</keyword>
<organism evidence="2">
    <name type="scientific">Oryza punctata</name>
    <name type="common">Red rice</name>
    <dbReference type="NCBI Taxonomy" id="4537"/>
    <lineage>
        <taxon>Eukaryota</taxon>
        <taxon>Viridiplantae</taxon>
        <taxon>Streptophyta</taxon>
        <taxon>Embryophyta</taxon>
        <taxon>Tracheophyta</taxon>
        <taxon>Spermatophyta</taxon>
        <taxon>Magnoliopsida</taxon>
        <taxon>Liliopsida</taxon>
        <taxon>Poales</taxon>
        <taxon>Poaceae</taxon>
        <taxon>BOP clade</taxon>
        <taxon>Oryzoideae</taxon>
        <taxon>Oryzeae</taxon>
        <taxon>Oryzinae</taxon>
        <taxon>Oryza</taxon>
    </lineage>
</organism>
<feature type="transmembrane region" description="Helical" evidence="1">
    <location>
        <begin position="181"/>
        <end position="200"/>
    </location>
</feature>
<dbReference type="EnsemblPlants" id="OPUNC04G28510.1">
    <property type="protein sequence ID" value="OPUNC04G28510.1"/>
    <property type="gene ID" value="OPUNC04G28510"/>
</dbReference>
<dbReference type="AlphaFoldDB" id="A0A0E0KXC5"/>
<proteinExistence type="predicted"/>
<evidence type="ECO:0000256" key="1">
    <source>
        <dbReference type="SAM" id="Phobius"/>
    </source>
</evidence>
<sequence>MVGVGRCIRSCRTSIDLTRREIEQETIDVQLARDRSQQIKEVAREREIDEIDGFFRRGPRWKRGERREDLPDQVRAVPHGGARWRAQAGSQPSWPLRPSVRHHPRLRLLHRQQEHGRCLGGRHPLRLPAQPQEVHPGYQDGIPRPEEAAGAHRPHCLPQGIHRLTHSSIHHLLAAALRMHLSLSIYIAVSLCLCTHMIYLSQ</sequence>
<keyword evidence="1" id="KW-0472">Membrane</keyword>
<dbReference type="Gramene" id="OPUNC04G28510.1">
    <property type="protein sequence ID" value="OPUNC04G28510.1"/>
    <property type="gene ID" value="OPUNC04G28510"/>
</dbReference>